<dbReference type="Proteomes" id="UP001055879">
    <property type="component" value="Linkage Group LG02"/>
</dbReference>
<sequence>MAEEENWLCQTSDDEKAHFTQVCMMAKVEDCEQPTSDNSDGDSEVSEQSDNHDIVHSLLAQIQSMESEFNVIKSKPSLERQSMMNFRDENALLKVVIEDKEKEKDDLKKEKVDMTSKITELEKDLVNLNFEKSEFKIKFEVCFQERNEAYYIRDTFVKAETIVSDTPRKDHESIAFEFPNGVKVEESPHVTNSDEKSEFVENMSEENFEEMMNSSDPVPILNKLESDSVPSVFEKGETSGVKKINSLSKKSTNKDSFGFSDLNGEVKGEWRRKV</sequence>
<keyword evidence="2" id="KW-1185">Reference proteome</keyword>
<proteinExistence type="predicted"/>
<evidence type="ECO:0000313" key="1">
    <source>
        <dbReference type="EMBL" id="KAI3758704.1"/>
    </source>
</evidence>
<organism evidence="1 2">
    <name type="scientific">Arctium lappa</name>
    <name type="common">Greater burdock</name>
    <name type="synonym">Lappa major</name>
    <dbReference type="NCBI Taxonomy" id="4217"/>
    <lineage>
        <taxon>Eukaryota</taxon>
        <taxon>Viridiplantae</taxon>
        <taxon>Streptophyta</taxon>
        <taxon>Embryophyta</taxon>
        <taxon>Tracheophyta</taxon>
        <taxon>Spermatophyta</taxon>
        <taxon>Magnoliopsida</taxon>
        <taxon>eudicotyledons</taxon>
        <taxon>Gunneridae</taxon>
        <taxon>Pentapetalae</taxon>
        <taxon>asterids</taxon>
        <taxon>campanulids</taxon>
        <taxon>Asterales</taxon>
        <taxon>Asteraceae</taxon>
        <taxon>Carduoideae</taxon>
        <taxon>Cardueae</taxon>
        <taxon>Arctiinae</taxon>
        <taxon>Arctium</taxon>
    </lineage>
</organism>
<dbReference type="EMBL" id="CM042048">
    <property type="protein sequence ID" value="KAI3758704.1"/>
    <property type="molecule type" value="Genomic_DNA"/>
</dbReference>
<comment type="caution">
    <text evidence="1">The sequence shown here is derived from an EMBL/GenBank/DDBJ whole genome shotgun (WGS) entry which is preliminary data.</text>
</comment>
<name>A0ACB9EIF0_ARCLA</name>
<accession>A0ACB9EIF0</accession>
<reference evidence="1 2" key="2">
    <citation type="journal article" date="2022" name="Mol. Ecol. Resour.">
        <title>The genomes of chicory, endive, great burdock and yacon provide insights into Asteraceae paleo-polyploidization history and plant inulin production.</title>
        <authorList>
            <person name="Fan W."/>
            <person name="Wang S."/>
            <person name="Wang H."/>
            <person name="Wang A."/>
            <person name="Jiang F."/>
            <person name="Liu H."/>
            <person name="Zhao H."/>
            <person name="Xu D."/>
            <person name="Zhang Y."/>
        </authorList>
    </citation>
    <scope>NUCLEOTIDE SEQUENCE [LARGE SCALE GENOMIC DNA]</scope>
    <source>
        <strain evidence="2">cv. Niubang</strain>
    </source>
</reference>
<reference evidence="2" key="1">
    <citation type="journal article" date="2022" name="Mol. Ecol. Resour.">
        <title>The genomes of chicory, endive, great burdock and yacon provide insights into Asteraceae palaeo-polyploidization history and plant inulin production.</title>
        <authorList>
            <person name="Fan W."/>
            <person name="Wang S."/>
            <person name="Wang H."/>
            <person name="Wang A."/>
            <person name="Jiang F."/>
            <person name="Liu H."/>
            <person name="Zhao H."/>
            <person name="Xu D."/>
            <person name="Zhang Y."/>
        </authorList>
    </citation>
    <scope>NUCLEOTIDE SEQUENCE [LARGE SCALE GENOMIC DNA]</scope>
    <source>
        <strain evidence="2">cv. Niubang</strain>
    </source>
</reference>
<evidence type="ECO:0000313" key="2">
    <source>
        <dbReference type="Proteomes" id="UP001055879"/>
    </source>
</evidence>
<gene>
    <name evidence="1" type="ORF">L6452_06275</name>
</gene>
<protein>
    <submittedName>
        <fullName evidence="1">Uncharacterized protein</fullName>
    </submittedName>
</protein>